<evidence type="ECO:0000256" key="1">
    <source>
        <dbReference type="ARBA" id="ARBA00006817"/>
    </source>
</evidence>
<gene>
    <name evidence="3" type="ORF">E4656_15195</name>
</gene>
<dbReference type="Gene3D" id="3.30.530.20">
    <property type="match status" value="1"/>
</dbReference>
<keyword evidence="4" id="KW-1185">Reference proteome</keyword>
<dbReference type="OrthoDB" id="9786557at2"/>
<evidence type="ECO:0000259" key="2">
    <source>
        <dbReference type="Pfam" id="PF08327"/>
    </source>
</evidence>
<organism evidence="3 4">
    <name type="scientific">Natronospirillum operosum</name>
    <dbReference type="NCBI Taxonomy" id="2759953"/>
    <lineage>
        <taxon>Bacteria</taxon>
        <taxon>Pseudomonadati</taxon>
        <taxon>Pseudomonadota</taxon>
        <taxon>Gammaproteobacteria</taxon>
        <taxon>Oceanospirillales</taxon>
        <taxon>Natronospirillaceae</taxon>
        <taxon>Natronospirillum</taxon>
    </lineage>
</organism>
<comment type="similarity">
    <text evidence="1">Belongs to the AHA1 family.</text>
</comment>
<dbReference type="SUPFAM" id="SSF55961">
    <property type="entry name" value="Bet v1-like"/>
    <property type="match status" value="1"/>
</dbReference>
<name>A0A4Z0WD85_9GAMM</name>
<comment type="caution">
    <text evidence="3">The sequence shown here is derived from an EMBL/GenBank/DDBJ whole genome shotgun (WGS) entry which is preliminary data.</text>
</comment>
<dbReference type="InterPro" id="IPR013538">
    <property type="entry name" value="ASHA1/2-like_C"/>
</dbReference>
<dbReference type="EMBL" id="SRMF01000007">
    <property type="protein sequence ID" value="TGG91734.1"/>
    <property type="molecule type" value="Genomic_DNA"/>
</dbReference>
<sequence length="155" mass="16916">MTNSDRVDSASRYIVASPTAVYRAFSEPSAIVQWMAPAGMTGTMLAFDFREGGSYRMRLTYSEPGQGKTTADADEFSAQWVRLVDGECIEQAIAFDSSDPQFAGVMRMIWTFQPGTDGTLVTVRCENVPAGIRPEDHEVGLNSTLANLAAFLESE</sequence>
<evidence type="ECO:0000313" key="3">
    <source>
        <dbReference type="EMBL" id="TGG91734.1"/>
    </source>
</evidence>
<dbReference type="Proteomes" id="UP000297475">
    <property type="component" value="Unassembled WGS sequence"/>
</dbReference>
<accession>A0A4Z0WD85</accession>
<proteinExistence type="inferred from homology"/>
<dbReference type="InterPro" id="IPR023393">
    <property type="entry name" value="START-like_dom_sf"/>
</dbReference>
<dbReference type="AlphaFoldDB" id="A0A4Z0WD85"/>
<evidence type="ECO:0000313" key="4">
    <source>
        <dbReference type="Proteomes" id="UP000297475"/>
    </source>
</evidence>
<protein>
    <submittedName>
        <fullName evidence="3">ATPase</fullName>
    </submittedName>
</protein>
<reference evidence="3 4" key="1">
    <citation type="submission" date="2019-04" db="EMBL/GenBank/DDBJ databases">
        <title>Natronospirillum operosus gen. nov., sp. nov., a haloalkaliphilic satellite isolated from decaying biomass of laboratory culture of cyanobacterium Geitlerinema sp. and proposal of Natronospirillaceae fam. nov. and Saccharospirillaceae fam. nov.</title>
        <authorList>
            <person name="Kevbrin V."/>
            <person name="Boltyanskaya Y."/>
            <person name="Koziaeva V."/>
            <person name="Grouzdev D.S."/>
            <person name="Park M."/>
            <person name="Cho J."/>
        </authorList>
    </citation>
    <scope>NUCLEOTIDE SEQUENCE [LARGE SCALE GENOMIC DNA]</scope>
    <source>
        <strain evidence="3 4">G-116</strain>
    </source>
</reference>
<dbReference type="Pfam" id="PF08327">
    <property type="entry name" value="AHSA1"/>
    <property type="match status" value="1"/>
</dbReference>
<feature type="domain" description="Activator of Hsp90 ATPase homologue 1/2-like C-terminal" evidence="2">
    <location>
        <begin position="16"/>
        <end position="153"/>
    </location>
</feature>